<evidence type="ECO:0000256" key="3">
    <source>
        <dbReference type="ARBA" id="ARBA00022737"/>
    </source>
</evidence>
<feature type="domain" description="RRM" evidence="11">
    <location>
        <begin position="805"/>
        <end position="881"/>
    </location>
</feature>
<dbReference type="SUPFAM" id="SSF54928">
    <property type="entry name" value="RNA-binding domain, RBD"/>
    <property type="match status" value="3"/>
</dbReference>
<keyword evidence="3" id="KW-0677">Repeat</keyword>
<dbReference type="GO" id="GO:0005688">
    <property type="term" value="C:U6 snRNP"/>
    <property type="evidence" value="ECO:0007669"/>
    <property type="project" value="UniProtKB-ARBA"/>
</dbReference>
<evidence type="ECO:0000256" key="5">
    <source>
        <dbReference type="ARBA" id="ARBA00023187"/>
    </source>
</evidence>
<evidence type="ECO:0000256" key="2">
    <source>
        <dbReference type="ARBA" id="ARBA00022664"/>
    </source>
</evidence>
<dbReference type="SMART" id="SM00360">
    <property type="entry name" value="RRM"/>
    <property type="match status" value="4"/>
</dbReference>
<feature type="domain" description="RRM" evidence="11">
    <location>
        <begin position="714"/>
        <end position="791"/>
    </location>
</feature>
<proteinExistence type="predicted"/>
<evidence type="ECO:0000256" key="4">
    <source>
        <dbReference type="ARBA" id="ARBA00022884"/>
    </source>
</evidence>
<feature type="region of interest" description="Disordered" evidence="10">
    <location>
        <begin position="582"/>
        <end position="614"/>
    </location>
</feature>
<evidence type="ECO:0000256" key="8">
    <source>
        <dbReference type="ARBA" id="ARBA00093627"/>
    </source>
</evidence>
<dbReference type="AlphaFoldDB" id="A0A8I3AB41"/>
<keyword evidence="6" id="KW-0539">Nucleus</keyword>
<name>A0A8I3AB41_9AGAM</name>
<feature type="compositionally biased region" description="Polar residues" evidence="10">
    <location>
        <begin position="1018"/>
        <end position="1028"/>
    </location>
</feature>
<dbReference type="Gene3D" id="1.25.40.10">
    <property type="entry name" value="Tetratricopeptide repeat domain"/>
    <property type="match status" value="3"/>
</dbReference>
<dbReference type="GO" id="GO:0008380">
    <property type="term" value="P:RNA splicing"/>
    <property type="evidence" value="ECO:0007669"/>
    <property type="project" value="UniProtKB-KW"/>
</dbReference>
<feature type="domain" description="RRM" evidence="11">
    <location>
        <begin position="905"/>
        <end position="977"/>
    </location>
</feature>
<organism evidence="12 13">
    <name type="scientific">Boletus reticuloceps</name>
    <dbReference type="NCBI Taxonomy" id="495285"/>
    <lineage>
        <taxon>Eukaryota</taxon>
        <taxon>Fungi</taxon>
        <taxon>Dikarya</taxon>
        <taxon>Basidiomycota</taxon>
        <taxon>Agaricomycotina</taxon>
        <taxon>Agaricomycetes</taxon>
        <taxon>Agaricomycetidae</taxon>
        <taxon>Boletales</taxon>
        <taxon>Boletineae</taxon>
        <taxon>Boletaceae</taxon>
        <taxon>Boletoideae</taxon>
        <taxon>Boletus</taxon>
    </lineage>
</organism>
<evidence type="ECO:0000313" key="13">
    <source>
        <dbReference type="Proteomes" id="UP000683000"/>
    </source>
</evidence>
<accession>A0A8I3AB41</accession>
<dbReference type="CDD" id="cd00590">
    <property type="entry name" value="RRM_SF"/>
    <property type="match status" value="1"/>
</dbReference>
<dbReference type="InterPro" id="IPR011990">
    <property type="entry name" value="TPR-like_helical_dom_sf"/>
</dbReference>
<sequence>MDDSADTSDALDALANLLTELSVNSFDINLHVQHINLARSLNMEPQVLVAQEMAASYLAVGDDVWLPLIEAKKSSANLENPADVLELSELYTRAEADYLSIPILQKHIEFLVDRHAYFTVLEVPPEELADHFSTAWTRQAISEVVSKGTGHLTRSRYLWELQRDWELEVIEAASPAERPELVQHVEELYLTRLQQPHAGYENTYQSYSSFTTTYKPATEYESLLISASKLRSHAVKVYERREPSELSLTSFDAYMQYLAAERKGKFPDVFIVRGLFERSIAEAAKLRIVGEGNAEQTLRTLWVGYIDFLRTQGIDESDLERTIKRATRSVPASGEVWARYIRYLERRAEANPEDSTDGSESISDAYQRALSTNLFTKTNPVGPDLDPDQIVPLVLARAGAEKRVIEDGRGDENAFSTLVTIVEDGLVMVRRASKAGDPRLRLEKFFSELYLNLADVADAAIAVWASAAAHYKSSWAVWVAYTDVLIRTDQHDAARSCFQDVSTKNLDYPEALWDAWLSFEHAHGSLASLEEALARIERARTQVEARRIREAQKAYEAAAQYAMEQHAASASVTSVPANVNQEETPAAPSDVDGLTTSTQPRGKRKASEEPEFDGGTSKKVRMVLILICLLANNQRDRENCTVFVADLPSGTTEEQLKALFKDCGEIREIKITDMPETLVATVEFVARESVPAALTKDKKRIDGTEVSVHLAWRSTLYVTNFPEKTDDAAIRDLLRQYGLIFDVRWPSKKFKATRRFCYVQFTSPASAEQALELHGRELEPERTLTVYISNPERKKERSDADADEREVYVAGLSKFTNKEDLDGVFSRYGPIKDIRLAEDKKGQPKGFAFVEFENEADARAALSANNYELKKRRIAVTIADTRVRSKNREGWTESGLGRRAEVRNRSVHIRNLPMDTQEGLLQQALEKYAIVKRTEFFADTGEAVVELANAAEAGKLLLQPKSIVFNGINLEISEEVSSSGKPATASTSAGGMFVPRTAVSRPRAGLGRARKPGIGASRPQNRAANETQEPVKVGGKGQDDFRKMLG</sequence>
<dbReference type="InterPro" id="IPR035979">
    <property type="entry name" value="RBD_domain_sf"/>
</dbReference>
<protein>
    <recommendedName>
        <fullName evidence="8">U4/U6 snRNA-associated-splicing factor PRP24</fullName>
    </recommendedName>
</protein>
<comment type="caution">
    <text evidence="12">The sequence shown here is derived from an EMBL/GenBank/DDBJ whole genome shotgun (WGS) entry which is preliminary data.</text>
</comment>
<evidence type="ECO:0000256" key="6">
    <source>
        <dbReference type="ARBA" id="ARBA00023242"/>
    </source>
</evidence>
<dbReference type="CDD" id="cd12296">
    <property type="entry name" value="RRM1_Prp24"/>
    <property type="match status" value="1"/>
</dbReference>
<dbReference type="EMBL" id="JAGFBS010000010">
    <property type="protein sequence ID" value="KAG6376938.1"/>
    <property type="molecule type" value="Genomic_DNA"/>
</dbReference>
<dbReference type="PROSITE" id="PS50102">
    <property type="entry name" value="RRM"/>
    <property type="match status" value="4"/>
</dbReference>
<dbReference type="InterPro" id="IPR000504">
    <property type="entry name" value="RRM_dom"/>
</dbReference>
<dbReference type="CDD" id="cd12297">
    <property type="entry name" value="RRM2_Prp24"/>
    <property type="match status" value="1"/>
</dbReference>
<dbReference type="InterPro" id="IPR034397">
    <property type="entry name" value="Prp24_RRM1"/>
</dbReference>
<dbReference type="OrthoDB" id="360390at2759"/>
<evidence type="ECO:0000313" key="12">
    <source>
        <dbReference type="EMBL" id="KAG6376938.1"/>
    </source>
</evidence>
<gene>
    <name evidence="12" type="ORF">JVT61DRAFT_972</name>
</gene>
<evidence type="ECO:0000256" key="1">
    <source>
        <dbReference type="ARBA" id="ARBA00004123"/>
    </source>
</evidence>
<evidence type="ECO:0000256" key="7">
    <source>
        <dbReference type="ARBA" id="ARBA00093374"/>
    </source>
</evidence>
<comment type="function">
    <text evidence="7">Functions as a recycling factor of the spliceosome, a machinery that forms on each precursor-messenger RNA (pre-mRNA) and catalyzes the removal of introns. Chaperones the re-annealing of U4 and U6 snRNAs (small nuclear RNAs) released from previous rounds of splicing, an initial step in reforming the U4/U6-U5 tri-snRNP (small nuclear ribonucleoprotein) that can reassemble into another spliceosome complex; this step involves binding U6 and facilitating the unwinding of the U6 internal stem loop, followed by base-pairing of U6 to U4.</text>
</comment>
<keyword evidence="13" id="KW-1185">Reference proteome</keyword>
<keyword evidence="4 9" id="KW-0694">RNA-binding</keyword>
<evidence type="ECO:0000256" key="9">
    <source>
        <dbReference type="PROSITE-ProRule" id="PRU00176"/>
    </source>
</evidence>
<feature type="compositionally biased region" description="Polar residues" evidence="10">
    <location>
        <begin position="975"/>
        <end position="989"/>
    </location>
</feature>
<feature type="domain" description="RRM" evidence="11">
    <location>
        <begin position="640"/>
        <end position="713"/>
    </location>
</feature>
<dbReference type="FunFam" id="3.30.70.330:FF:000365">
    <property type="entry name" value="U4/U6 snRNA-associated-splicing factor PRP24"/>
    <property type="match status" value="1"/>
</dbReference>
<dbReference type="GO" id="GO:0003723">
    <property type="term" value="F:RNA binding"/>
    <property type="evidence" value="ECO:0007669"/>
    <property type="project" value="UniProtKB-UniRule"/>
</dbReference>
<keyword evidence="2" id="KW-0507">mRNA processing</keyword>
<dbReference type="InterPro" id="IPR034398">
    <property type="entry name" value="Prp24_RRM2"/>
</dbReference>
<feature type="region of interest" description="Disordered" evidence="10">
    <location>
        <begin position="975"/>
        <end position="1046"/>
    </location>
</feature>
<comment type="subcellular location">
    <subcellularLocation>
        <location evidence="1">Nucleus</location>
    </subcellularLocation>
</comment>
<feature type="compositionally biased region" description="Basic and acidic residues" evidence="10">
    <location>
        <begin position="1037"/>
        <end position="1046"/>
    </location>
</feature>
<dbReference type="Pfam" id="PF00076">
    <property type="entry name" value="RRM_1"/>
    <property type="match status" value="3"/>
</dbReference>
<evidence type="ECO:0000256" key="10">
    <source>
        <dbReference type="SAM" id="MobiDB-lite"/>
    </source>
</evidence>
<reference evidence="12" key="1">
    <citation type="submission" date="2021-03" db="EMBL/GenBank/DDBJ databases">
        <title>Evolutionary innovations through gain and loss of genes in the ectomycorrhizal Boletales.</title>
        <authorList>
            <person name="Wu G."/>
            <person name="Miyauchi S."/>
            <person name="Morin E."/>
            <person name="Yang Z.-L."/>
            <person name="Xu J."/>
            <person name="Martin F.M."/>
        </authorList>
    </citation>
    <scope>NUCLEOTIDE SEQUENCE</scope>
    <source>
        <strain evidence="12">BR01</strain>
    </source>
</reference>
<keyword evidence="5" id="KW-0508">mRNA splicing</keyword>
<evidence type="ECO:0000259" key="11">
    <source>
        <dbReference type="PROSITE" id="PS50102"/>
    </source>
</evidence>
<dbReference type="GO" id="GO:0006397">
    <property type="term" value="P:mRNA processing"/>
    <property type="evidence" value="ECO:0007669"/>
    <property type="project" value="UniProtKB-KW"/>
</dbReference>
<dbReference type="Gene3D" id="3.30.70.330">
    <property type="match status" value="4"/>
</dbReference>
<dbReference type="PANTHER" id="PTHR24012">
    <property type="entry name" value="RNA BINDING PROTEIN"/>
    <property type="match status" value="1"/>
</dbReference>
<dbReference type="Proteomes" id="UP000683000">
    <property type="component" value="Unassembled WGS sequence"/>
</dbReference>
<dbReference type="InterPro" id="IPR012677">
    <property type="entry name" value="Nucleotide-bd_a/b_plait_sf"/>
</dbReference>
<dbReference type="SUPFAM" id="SSF48452">
    <property type="entry name" value="TPR-like"/>
    <property type="match status" value="2"/>
</dbReference>